<proteinExistence type="predicted"/>
<protein>
    <submittedName>
        <fullName evidence="1">3-ketoacyl-CoA synthase 1</fullName>
    </submittedName>
</protein>
<dbReference type="AlphaFoldDB" id="A0A2P2QQP1"/>
<reference evidence="1" key="1">
    <citation type="submission" date="2018-02" db="EMBL/GenBank/DDBJ databases">
        <title>Rhizophora mucronata_Transcriptome.</title>
        <authorList>
            <person name="Meera S.P."/>
            <person name="Sreeshan A."/>
            <person name="Augustine A."/>
        </authorList>
    </citation>
    <scope>NUCLEOTIDE SEQUENCE</scope>
    <source>
        <tissue evidence="1">Leaf</tissue>
    </source>
</reference>
<dbReference type="EMBL" id="GGEC01088809">
    <property type="protein sequence ID" value="MBX69293.1"/>
    <property type="molecule type" value="Transcribed_RNA"/>
</dbReference>
<evidence type="ECO:0000313" key="1">
    <source>
        <dbReference type="EMBL" id="MBX69293.1"/>
    </source>
</evidence>
<accession>A0A2P2QQP1</accession>
<name>A0A2P2QQP1_RHIMU</name>
<organism evidence="1">
    <name type="scientific">Rhizophora mucronata</name>
    <name type="common">Asiatic mangrove</name>
    <dbReference type="NCBI Taxonomy" id="61149"/>
    <lineage>
        <taxon>Eukaryota</taxon>
        <taxon>Viridiplantae</taxon>
        <taxon>Streptophyta</taxon>
        <taxon>Embryophyta</taxon>
        <taxon>Tracheophyta</taxon>
        <taxon>Spermatophyta</taxon>
        <taxon>Magnoliopsida</taxon>
        <taxon>eudicotyledons</taxon>
        <taxon>Gunneridae</taxon>
        <taxon>Pentapetalae</taxon>
        <taxon>rosids</taxon>
        <taxon>fabids</taxon>
        <taxon>Malpighiales</taxon>
        <taxon>Rhizophoraceae</taxon>
        <taxon>Rhizophora</taxon>
    </lineage>
</organism>
<sequence length="76" mass="8198">MEESDGVGLNKLQFTIRMPMSLGLTPVLAKSASSAPNMTDSASARASFMLKFGGLDVIPLGRYVSSPRPDRLEIRL</sequence>